<protein>
    <submittedName>
        <fullName evidence="1">Uncharacterized protein</fullName>
    </submittedName>
</protein>
<evidence type="ECO:0000313" key="1">
    <source>
        <dbReference type="EMBL" id="KAK3690644.1"/>
    </source>
</evidence>
<gene>
    <name evidence="1" type="ORF">LTR37_019046</name>
</gene>
<comment type="caution">
    <text evidence="1">The sequence shown here is derived from an EMBL/GenBank/DDBJ whole genome shotgun (WGS) entry which is preliminary data.</text>
</comment>
<dbReference type="Proteomes" id="UP001281147">
    <property type="component" value="Unassembled WGS sequence"/>
</dbReference>
<dbReference type="EMBL" id="JAUTXU010000283">
    <property type="protein sequence ID" value="KAK3690644.1"/>
    <property type="molecule type" value="Genomic_DNA"/>
</dbReference>
<keyword evidence="2" id="KW-1185">Reference proteome</keyword>
<proteinExistence type="predicted"/>
<name>A0ACC3MF72_9PEZI</name>
<reference evidence="1" key="1">
    <citation type="submission" date="2023-07" db="EMBL/GenBank/DDBJ databases">
        <title>Black Yeasts Isolated from many extreme environments.</title>
        <authorList>
            <person name="Coleine C."/>
            <person name="Stajich J.E."/>
            <person name="Selbmann L."/>
        </authorList>
    </citation>
    <scope>NUCLEOTIDE SEQUENCE</scope>
    <source>
        <strain evidence="1">CCFEE 5714</strain>
    </source>
</reference>
<evidence type="ECO:0000313" key="2">
    <source>
        <dbReference type="Proteomes" id="UP001281147"/>
    </source>
</evidence>
<accession>A0ACC3MF72</accession>
<sequence length="304" mass="34739">MTHEISTVQPVQSVRIWRPSTYEPTQNALFPSFRCDGDLDIQRVRRIDPILTTPDCKTVNSLAARKMDMKPDQDDTQHQAAASAVMNLPELLEHILLGLDFETLLLAQRVSTEWRDLISRSRSCQKKLFFAPVDNFEEAVALGMVPEDALVVFDEGSWYRKKDKASLTVLLNMHLLRCEEDVQTRGWCFPHLSRAVLPDTPSSRRGQSSWERMFLTQPPLRPEYANVAGADKVEKDAEPLQYNATECWLTEGWDAKIRGVMDEVEDEMLTLCGWTTAWTKTFFGIERYSYSYAEWKGLGLPGDA</sequence>
<organism evidence="1 2">
    <name type="scientific">Vermiconidia calcicola</name>
    <dbReference type="NCBI Taxonomy" id="1690605"/>
    <lineage>
        <taxon>Eukaryota</taxon>
        <taxon>Fungi</taxon>
        <taxon>Dikarya</taxon>
        <taxon>Ascomycota</taxon>
        <taxon>Pezizomycotina</taxon>
        <taxon>Dothideomycetes</taxon>
        <taxon>Dothideomycetidae</taxon>
        <taxon>Mycosphaerellales</taxon>
        <taxon>Extremaceae</taxon>
        <taxon>Vermiconidia</taxon>
    </lineage>
</organism>